<evidence type="ECO:0000256" key="4">
    <source>
        <dbReference type="SAM" id="MobiDB-lite"/>
    </source>
</evidence>
<dbReference type="SMART" id="SM01287">
    <property type="entry name" value="Rtt106"/>
    <property type="match status" value="1"/>
</dbReference>
<feature type="region of interest" description="Disordered" evidence="4">
    <location>
        <begin position="79"/>
        <end position="99"/>
    </location>
</feature>
<comment type="function">
    <text evidence="2">Histones H3 and H4 chaperone involved in the nucleosome formation and heterochromatin silencing. Required for the deposition of H3K56ac-carrying H3-H4 complex onto newly-replicated DNA. Plays a role in the transcriptional regulation of the cell-cycle dependent histone genes by creating a repressive structure at the core histone gene promoter.</text>
</comment>
<dbReference type="STRING" id="28573.A0A0U1LPX2"/>
<dbReference type="CDD" id="cd13304">
    <property type="entry name" value="PH2-like_Rtt106"/>
    <property type="match status" value="1"/>
</dbReference>
<evidence type="ECO:0000256" key="1">
    <source>
        <dbReference type="ARBA" id="ARBA00006159"/>
    </source>
</evidence>
<dbReference type="InterPro" id="IPR050454">
    <property type="entry name" value="RTT106/SSRP1_HistChap/FACT"/>
</dbReference>
<feature type="domain" description="Histone chaperone RTT106/FACT complex subunit SPT16-like middle" evidence="5">
    <location>
        <begin position="274"/>
        <end position="368"/>
    </location>
</feature>
<dbReference type="PANTHER" id="PTHR45849:SF3">
    <property type="entry name" value="HISTONE CHAPERONE RTT106"/>
    <property type="match status" value="1"/>
</dbReference>
<comment type="similarity">
    <text evidence="1">Belongs to the RTT106 family.</text>
</comment>
<feature type="compositionally biased region" description="Acidic residues" evidence="4">
    <location>
        <begin position="467"/>
        <end position="477"/>
    </location>
</feature>
<dbReference type="Gene3D" id="2.30.29.120">
    <property type="match status" value="1"/>
</dbReference>
<dbReference type="EMBL" id="CVMT01000002">
    <property type="protein sequence ID" value="CRG85353.1"/>
    <property type="molecule type" value="Genomic_DNA"/>
</dbReference>
<feature type="compositionally biased region" description="Acidic residues" evidence="4">
    <location>
        <begin position="434"/>
        <end position="458"/>
    </location>
</feature>
<feature type="compositionally biased region" description="Acidic residues" evidence="4">
    <location>
        <begin position="407"/>
        <end position="427"/>
    </location>
</feature>
<evidence type="ECO:0000256" key="2">
    <source>
        <dbReference type="ARBA" id="ARBA00037550"/>
    </source>
</evidence>
<proteinExistence type="inferred from homology"/>
<dbReference type="Gene3D" id="2.30.29.30">
    <property type="entry name" value="Pleckstrin-homology domain (PH domain)/Phosphotyrosine-binding domain (PTB)"/>
    <property type="match status" value="1"/>
</dbReference>
<dbReference type="Proteomes" id="UP000054383">
    <property type="component" value="Unassembled WGS sequence"/>
</dbReference>
<evidence type="ECO:0000313" key="7">
    <source>
        <dbReference type="Proteomes" id="UP000054383"/>
    </source>
</evidence>
<dbReference type="InterPro" id="IPR011993">
    <property type="entry name" value="PH-like_dom_sf"/>
</dbReference>
<dbReference type="AlphaFoldDB" id="A0A0U1LPX2"/>
<dbReference type="Pfam" id="PF08512">
    <property type="entry name" value="Rttp106-like_middle"/>
    <property type="match status" value="1"/>
</dbReference>
<evidence type="ECO:0000313" key="6">
    <source>
        <dbReference type="EMBL" id="CRG85353.1"/>
    </source>
</evidence>
<accession>A0A0U1LPX2</accession>
<evidence type="ECO:0000256" key="3">
    <source>
        <dbReference type="ARBA" id="ARBA00038654"/>
    </source>
</evidence>
<dbReference type="InterPro" id="IPR013719">
    <property type="entry name" value="RTT106/SPT16-like_middle_dom"/>
</dbReference>
<dbReference type="OMA" id="AMPEAHR"/>
<feature type="compositionally biased region" description="Acidic residues" evidence="4">
    <location>
        <begin position="387"/>
        <end position="398"/>
    </location>
</feature>
<organism evidence="6 7">
    <name type="scientific">Talaromyces islandicus</name>
    <name type="common">Penicillium islandicum</name>
    <dbReference type="NCBI Taxonomy" id="28573"/>
    <lineage>
        <taxon>Eukaryota</taxon>
        <taxon>Fungi</taxon>
        <taxon>Dikarya</taxon>
        <taxon>Ascomycota</taxon>
        <taxon>Pezizomycotina</taxon>
        <taxon>Eurotiomycetes</taxon>
        <taxon>Eurotiomycetidae</taxon>
        <taxon>Eurotiales</taxon>
        <taxon>Trichocomaceae</taxon>
        <taxon>Talaromyces</taxon>
        <taxon>Talaromyces sect. Islandici</taxon>
    </lineage>
</organism>
<dbReference type="GO" id="GO:0031491">
    <property type="term" value="F:nucleosome binding"/>
    <property type="evidence" value="ECO:0007669"/>
    <property type="project" value="TreeGrafter"/>
</dbReference>
<protein>
    <submittedName>
        <fullName evidence="6">Histone chaperone rtt106</fullName>
    </submittedName>
</protein>
<keyword evidence="7" id="KW-1185">Reference proteome</keyword>
<reference evidence="6 7" key="1">
    <citation type="submission" date="2015-04" db="EMBL/GenBank/DDBJ databases">
        <authorList>
            <person name="Syromyatnikov M.Y."/>
            <person name="Popov V.N."/>
        </authorList>
    </citation>
    <scope>NUCLEOTIDE SEQUENCE [LARGE SCALE GENOMIC DNA]</scope>
    <source>
        <strain evidence="6">WF-38-12</strain>
    </source>
</reference>
<name>A0A0U1LPX2_TALIS</name>
<feature type="region of interest" description="Disordered" evidence="4">
    <location>
        <begin position="380"/>
        <end position="477"/>
    </location>
</feature>
<dbReference type="SUPFAM" id="SSF50729">
    <property type="entry name" value="PH domain-like"/>
    <property type="match status" value="1"/>
</dbReference>
<dbReference type="OrthoDB" id="75754at2759"/>
<evidence type="ECO:0000259" key="5">
    <source>
        <dbReference type="SMART" id="SM01287"/>
    </source>
</evidence>
<sequence>MAFAAINSSNRPTALSVVDATAQQPAPAVNHAVIDHAFAGDASLRKRVYDAIGDSPQHGELFQDIAQYTSTLQSRLQAQNNNTNNNNNEPSQPAVDQPLAKKRKLENGQIAASVDSKDVPLEFYAQDISFAVPQRKKLTLEITAAGGYLRARNQTTQNIEFGIPLQDIEHAVCLPVPEKAQRQFNFCIIPKNGDGVTTVPEGQTVPDTMVWTVPDGPPKAAFTGNGQRIEGTEHGEALIRRMLDSGLGHTKVIRPDDREFVSATPEAHRKGEKAYHVKAHKGSKDGYLFFLSTGILFGFKKPLLFFSFANIDSTSYTSVLQRTFNLNIATRADASEETQEFEFSMIDQADFAGIDEYVKRHGLQDASLAEARRAKKYNVNGAKGEEAGADGEGAEGGESELQKAERELEDQEDEEEEDYDPGSEGESEGSGSSSEEDDEDGEGEGGDDDEEDEEDADEDLVKQELGSEAEDVSGDEL</sequence>
<dbReference type="GO" id="GO:0042393">
    <property type="term" value="F:histone binding"/>
    <property type="evidence" value="ECO:0007669"/>
    <property type="project" value="TreeGrafter"/>
</dbReference>
<comment type="subunit">
    <text evidence="3">Interacts with histones H3 and H4.</text>
</comment>
<gene>
    <name evidence="6" type="ORF">PISL3812_02445</name>
</gene>
<dbReference type="PANTHER" id="PTHR45849">
    <property type="entry name" value="FACT COMPLEX SUBUNIT SSRP1"/>
    <property type="match status" value="1"/>
</dbReference>